<reference evidence="1 2" key="1">
    <citation type="submission" date="2016-10" db="EMBL/GenBank/DDBJ databases">
        <authorList>
            <person name="de Groot N.N."/>
        </authorList>
    </citation>
    <scope>NUCLEOTIDE SEQUENCE [LARGE SCALE GENOMIC DNA]</scope>
    <source>
        <strain evidence="1 2">DSM 5885</strain>
    </source>
</reference>
<dbReference type="PANTHER" id="PTHR35841">
    <property type="entry name" value="PHOSPHONATES-BINDING PERIPLASMIC PROTEIN"/>
    <property type="match status" value="1"/>
</dbReference>
<dbReference type="Proteomes" id="UP000198607">
    <property type="component" value="Unassembled WGS sequence"/>
</dbReference>
<dbReference type="CDD" id="cd13571">
    <property type="entry name" value="PBP2_PnhD_1"/>
    <property type="match status" value="1"/>
</dbReference>
<dbReference type="SUPFAM" id="SSF53850">
    <property type="entry name" value="Periplasmic binding protein-like II"/>
    <property type="match status" value="1"/>
</dbReference>
<proteinExistence type="predicted"/>
<organism evidence="1 2">
    <name type="scientific">Propionivibrio dicarboxylicus</name>
    <dbReference type="NCBI Taxonomy" id="83767"/>
    <lineage>
        <taxon>Bacteria</taxon>
        <taxon>Pseudomonadati</taxon>
        <taxon>Pseudomonadota</taxon>
        <taxon>Betaproteobacteria</taxon>
        <taxon>Rhodocyclales</taxon>
        <taxon>Rhodocyclaceae</taxon>
        <taxon>Propionivibrio</taxon>
    </lineage>
</organism>
<evidence type="ECO:0000313" key="2">
    <source>
        <dbReference type="Proteomes" id="UP000198607"/>
    </source>
</evidence>
<gene>
    <name evidence="1" type="ORF">SAMN05660652_02864</name>
</gene>
<dbReference type="RefSeq" id="WP_218122758.1">
    <property type="nucleotide sequence ID" value="NZ_FNCY01000013.1"/>
</dbReference>
<protein>
    <submittedName>
        <fullName evidence="1">Phosphonate transport system substrate-binding protein</fullName>
    </submittedName>
</protein>
<accession>A0A1G8HWU9</accession>
<dbReference type="PANTHER" id="PTHR35841:SF1">
    <property type="entry name" value="PHOSPHONATES-BINDING PERIPLASMIC PROTEIN"/>
    <property type="match status" value="1"/>
</dbReference>
<dbReference type="Gene3D" id="3.40.190.10">
    <property type="entry name" value="Periplasmic binding protein-like II"/>
    <property type="match status" value="2"/>
</dbReference>
<dbReference type="AlphaFoldDB" id="A0A1G8HWU9"/>
<keyword evidence="2" id="KW-1185">Reference proteome</keyword>
<evidence type="ECO:0000313" key="1">
    <source>
        <dbReference type="EMBL" id="SDI10991.1"/>
    </source>
</evidence>
<dbReference type="EMBL" id="FNCY01000013">
    <property type="protein sequence ID" value="SDI10991.1"/>
    <property type="molecule type" value="Genomic_DNA"/>
</dbReference>
<dbReference type="Pfam" id="PF12974">
    <property type="entry name" value="Phosphonate-bd"/>
    <property type="match status" value="1"/>
</dbReference>
<name>A0A1G8HWU9_9RHOO</name>
<sequence length="285" mass="32178">MGLERLLRLCLAVWVLTASTIGMGAEWTRPIRVGMTPAFLHDQHAMLAEWKLYLQNELKRPVVFVQRDSYQETMDLIHKGKLDFAWLCDYPYIALGRLVKILAVASYRQQPIYHSYLIVPSSDTHTRSILDLKGKVFAYAAPQSNTGYVVPRYQLRKAGVDANTFFRKTFFTWSHSKAIRAVASGLAQGAAIDSYVWDSLQKVDPKLVAKTRIVWTSEPFGFPPIVADHAVSKADFQAFQNALFRMKDDPAGRALLDKLNLDGFVEGTPSLYKGVTDMMRELGDL</sequence>
<dbReference type="STRING" id="83767.SAMN05660652_02864"/>